<dbReference type="InParanoid" id="A0A251TY12"/>
<dbReference type="InterPro" id="IPR011333">
    <property type="entry name" value="SKP1/BTB/POZ_sf"/>
</dbReference>
<evidence type="ECO:0000313" key="4">
    <source>
        <dbReference type="Proteomes" id="UP000215914"/>
    </source>
</evidence>
<accession>A0A251TY12</accession>
<reference evidence="2" key="3">
    <citation type="submission" date="2020-06" db="EMBL/GenBank/DDBJ databases">
        <title>Helianthus annuus Genome sequencing and assembly Release 2.</title>
        <authorList>
            <person name="Gouzy J."/>
            <person name="Langlade N."/>
            <person name="Munos S."/>
        </authorList>
    </citation>
    <scope>NUCLEOTIDE SEQUENCE</scope>
    <source>
        <tissue evidence="2">Leaves</tissue>
    </source>
</reference>
<proteinExistence type="predicted"/>
<sequence>MGENSDGGTSRVTPTLVVTRSGDVFGNILCTSGLPGDVTIEIGETSFHLHKFPLISRSGLLTRLIGDFSNEDEHVCIVHLDEIPGGSKYGIRLFKKNEGLLLAEK</sequence>
<comment type="pathway">
    <text evidence="1">Protein modification; protein ubiquitination.</text>
</comment>
<gene>
    <name evidence="3" type="ORF">HannXRQ_Chr09g0260551</name>
    <name evidence="2" type="ORF">HanXRQr2_Chr09g0392521</name>
</gene>
<dbReference type="Gramene" id="mRNA:HanXRQr2_Chr09g0392521">
    <property type="protein sequence ID" value="mRNA:HanXRQr2_Chr09g0392521"/>
    <property type="gene ID" value="HanXRQr2_Chr09g0392521"/>
</dbReference>
<dbReference type="EMBL" id="CM007898">
    <property type="protein sequence ID" value="OTG15452.1"/>
    <property type="molecule type" value="Genomic_DNA"/>
</dbReference>
<dbReference type="OrthoDB" id="1746010at2759"/>
<keyword evidence="4" id="KW-1185">Reference proteome</keyword>
<protein>
    <submittedName>
        <fullName evidence="3">Putative SKP1/BTB/POZ domain-containing protein</fullName>
    </submittedName>
    <submittedName>
        <fullName evidence="2">Transcription regulator TRAF family</fullName>
    </submittedName>
</protein>
<dbReference type="SUPFAM" id="SSF54695">
    <property type="entry name" value="POZ domain"/>
    <property type="match status" value="1"/>
</dbReference>
<reference evidence="3" key="2">
    <citation type="submission" date="2017-02" db="EMBL/GenBank/DDBJ databases">
        <title>Sunflower complete genome.</title>
        <authorList>
            <person name="Langlade N."/>
            <person name="Munos S."/>
        </authorList>
    </citation>
    <scope>NUCLEOTIDE SEQUENCE [LARGE SCALE GENOMIC DNA]</scope>
    <source>
        <tissue evidence="3">Leaves</tissue>
    </source>
</reference>
<dbReference type="AlphaFoldDB" id="A0A251TY12"/>
<evidence type="ECO:0000313" key="3">
    <source>
        <dbReference type="EMBL" id="OTG15452.1"/>
    </source>
</evidence>
<name>A0A251TY12_HELAN</name>
<evidence type="ECO:0000256" key="1">
    <source>
        <dbReference type="ARBA" id="ARBA00004906"/>
    </source>
</evidence>
<organism evidence="3 4">
    <name type="scientific">Helianthus annuus</name>
    <name type="common">Common sunflower</name>
    <dbReference type="NCBI Taxonomy" id="4232"/>
    <lineage>
        <taxon>Eukaryota</taxon>
        <taxon>Viridiplantae</taxon>
        <taxon>Streptophyta</taxon>
        <taxon>Embryophyta</taxon>
        <taxon>Tracheophyta</taxon>
        <taxon>Spermatophyta</taxon>
        <taxon>Magnoliopsida</taxon>
        <taxon>eudicotyledons</taxon>
        <taxon>Gunneridae</taxon>
        <taxon>Pentapetalae</taxon>
        <taxon>asterids</taxon>
        <taxon>campanulids</taxon>
        <taxon>Asterales</taxon>
        <taxon>Asteraceae</taxon>
        <taxon>Asteroideae</taxon>
        <taxon>Heliantheae alliance</taxon>
        <taxon>Heliantheae</taxon>
        <taxon>Helianthus</taxon>
    </lineage>
</organism>
<reference evidence="2 4" key="1">
    <citation type="journal article" date="2017" name="Nature">
        <title>The sunflower genome provides insights into oil metabolism, flowering and Asterid evolution.</title>
        <authorList>
            <person name="Badouin H."/>
            <person name="Gouzy J."/>
            <person name="Grassa C.J."/>
            <person name="Murat F."/>
            <person name="Staton S.E."/>
            <person name="Cottret L."/>
            <person name="Lelandais-Briere C."/>
            <person name="Owens G.L."/>
            <person name="Carrere S."/>
            <person name="Mayjonade B."/>
            <person name="Legrand L."/>
            <person name="Gill N."/>
            <person name="Kane N.C."/>
            <person name="Bowers J.E."/>
            <person name="Hubner S."/>
            <person name="Bellec A."/>
            <person name="Berard A."/>
            <person name="Berges H."/>
            <person name="Blanchet N."/>
            <person name="Boniface M.C."/>
            <person name="Brunel D."/>
            <person name="Catrice O."/>
            <person name="Chaidir N."/>
            <person name="Claudel C."/>
            <person name="Donnadieu C."/>
            <person name="Faraut T."/>
            <person name="Fievet G."/>
            <person name="Helmstetter N."/>
            <person name="King M."/>
            <person name="Knapp S.J."/>
            <person name="Lai Z."/>
            <person name="Le Paslier M.C."/>
            <person name="Lippi Y."/>
            <person name="Lorenzon L."/>
            <person name="Mandel J.R."/>
            <person name="Marage G."/>
            <person name="Marchand G."/>
            <person name="Marquand E."/>
            <person name="Bret-Mestries E."/>
            <person name="Morien E."/>
            <person name="Nambeesan S."/>
            <person name="Nguyen T."/>
            <person name="Pegot-Espagnet P."/>
            <person name="Pouilly N."/>
            <person name="Raftis F."/>
            <person name="Sallet E."/>
            <person name="Schiex T."/>
            <person name="Thomas J."/>
            <person name="Vandecasteele C."/>
            <person name="Vares D."/>
            <person name="Vear F."/>
            <person name="Vautrin S."/>
            <person name="Crespi M."/>
            <person name="Mangin B."/>
            <person name="Burke J.M."/>
            <person name="Salse J."/>
            <person name="Munos S."/>
            <person name="Vincourt P."/>
            <person name="Rieseberg L.H."/>
            <person name="Langlade N.B."/>
        </authorList>
    </citation>
    <scope>NUCLEOTIDE SEQUENCE [LARGE SCALE GENOMIC DNA]</scope>
    <source>
        <strain evidence="4">cv. SF193</strain>
        <tissue evidence="2">Leaves</tissue>
    </source>
</reference>
<dbReference type="EMBL" id="MNCJ02000324">
    <property type="protein sequence ID" value="KAF5791250.1"/>
    <property type="molecule type" value="Genomic_DNA"/>
</dbReference>
<evidence type="ECO:0000313" key="2">
    <source>
        <dbReference type="EMBL" id="KAF5791250.1"/>
    </source>
</evidence>
<dbReference type="Proteomes" id="UP000215914">
    <property type="component" value="Chromosome 9"/>
</dbReference>